<protein>
    <recommendedName>
        <fullName evidence="1">Cyclic nucleotide-binding domain-containing protein</fullName>
    </recommendedName>
</protein>
<sequence>MGIKENEAEKYTALLHEVKFFKPFGVQDVRHLLDAGNVYHYKLHEYIFKEEETDYSFFVILKGAVKLLKQGAMSQKKELAIMRAGECFGEMGLLLHDKRTATALAAEASYVFKITSENVDNLPTDTKGMLYHQFAVFLAERLKETTQSIISPDHF</sequence>
<dbReference type="GO" id="GO:0005829">
    <property type="term" value="C:cytosol"/>
    <property type="evidence" value="ECO:0007669"/>
    <property type="project" value="TreeGrafter"/>
</dbReference>
<reference evidence="2" key="1">
    <citation type="submission" date="2018-06" db="EMBL/GenBank/DDBJ databases">
        <authorList>
            <person name="Zhirakovskaya E."/>
        </authorList>
    </citation>
    <scope>NUCLEOTIDE SEQUENCE</scope>
</reference>
<dbReference type="InterPro" id="IPR018488">
    <property type="entry name" value="cNMP-bd_CS"/>
</dbReference>
<name>A0A3B1CB34_9ZZZZ</name>
<accession>A0A3B1CB34</accession>
<dbReference type="EMBL" id="UOGC01000156">
    <property type="protein sequence ID" value="VAX23861.1"/>
    <property type="molecule type" value="Genomic_DNA"/>
</dbReference>
<gene>
    <name evidence="2" type="ORF">MNBD_NITROSPINAE01-25</name>
</gene>
<dbReference type="SUPFAM" id="SSF51206">
    <property type="entry name" value="cAMP-binding domain-like"/>
    <property type="match status" value="1"/>
</dbReference>
<dbReference type="GO" id="GO:0003700">
    <property type="term" value="F:DNA-binding transcription factor activity"/>
    <property type="evidence" value="ECO:0007669"/>
    <property type="project" value="TreeGrafter"/>
</dbReference>
<organism evidence="2">
    <name type="scientific">hydrothermal vent metagenome</name>
    <dbReference type="NCBI Taxonomy" id="652676"/>
    <lineage>
        <taxon>unclassified sequences</taxon>
        <taxon>metagenomes</taxon>
        <taxon>ecological metagenomes</taxon>
    </lineage>
</organism>
<dbReference type="InterPro" id="IPR000595">
    <property type="entry name" value="cNMP-bd_dom"/>
</dbReference>
<dbReference type="SMART" id="SM00100">
    <property type="entry name" value="cNMP"/>
    <property type="match status" value="1"/>
</dbReference>
<dbReference type="PROSITE" id="PS00889">
    <property type="entry name" value="CNMP_BINDING_2"/>
    <property type="match status" value="1"/>
</dbReference>
<dbReference type="PANTHER" id="PTHR24567:SF68">
    <property type="entry name" value="DNA-BINDING TRANSCRIPTIONAL DUAL REGULATOR CRP"/>
    <property type="match status" value="1"/>
</dbReference>
<dbReference type="PANTHER" id="PTHR24567">
    <property type="entry name" value="CRP FAMILY TRANSCRIPTIONAL REGULATORY PROTEIN"/>
    <property type="match status" value="1"/>
</dbReference>
<dbReference type="Gene3D" id="2.60.120.10">
    <property type="entry name" value="Jelly Rolls"/>
    <property type="match status" value="1"/>
</dbReference>
<feature type="domain" description="Cyclic nucleotide-binding" evidence="1">
    <location>
        <begin position="20"/>
        <end position="140"/>
    </location>
</feature>
<dbReference type="CDD" id="cd00038">
    <property type="entry name" value="CAP_ED"/>
    <property type="match status" value="1"/>
</dbReference>
<proteinExistence type="predicted"/>
<dbReference type="InterPro" id="IPR014710">
    <property type="entry name" value="RmlC-like_jellyroll"/>
</dbReference>
<dbReference type="InterPro" id="IPR018490">
    <property type="entry name" value="cNMP-bd_dom_sf"/>
</dbReference>
<dbReference type="AlphaFoldDB" id="A0A3B1CB34"/>
<evidence type="ECO:0000313" key="2">
    <source>
        <dbReference type="EMBL" id="VAX23861.1"/>
    </source>
</evidence>
<evidence type="ECO:0000259" key="1">
    <source>
        <dbReference type="PROSITE" id="PS50042"/>
    </source>
</evidence>
<dbReference type="PROSITE" id="PS50042">
    <property type="entry name" value="CNMP_BINDING_3"/>
    <property type="match status" value="1"/>
</dbReference>
<dbReference type="Pfam" id="PF00027">
    <property type="entry name" value="cNMP_binding"/>
    <property type="match status" value="1"/>
</dbReference>
<dbReference type="InterPro" id="IPR050397">
    <property type="entry name" value="Env_Response_Regulators"/>
</dbReference>